<dbReference type="HOGENOM" id="CLU_000445_114_58_2"/>
<dbReference type="EMBL" id="CP003167">
    <property type="protein sequence ID" value="AGB02908.1"/>
    <property type="molecule type" value="Genomic_DNA"/>
</dbReference>
<feature type="transmembrane region" description="Helical" evidence="6">
    <location>
        <begin position="96"/>
        <end position="114"/>
    </location>
</feature>
<dbReference type="CDD" id="cd00130">
    <property type="entry name" value="PAS"/>
    <property type="match status" value="1"/>
</dbReference>
<evidence type="ECO:0000259" key="9">
    <source>
        <dbReference type="PROSITE" id="PS50113"/>
    </source>
</evidence>
<evidence type="ECO:0000256" key="2">
    <source>
        <dbReference type="ARBA" id="ARBA00012438"/>
    </source>
</evidence>
<dbReference type="InterPro" id="IPR016181">
    <property type="entry name" value="Acyl_CoA_acyltransferase"/>
</dbReference>
<dbReference type="eggNOG" id="arCOG00840">
    <property type="taxonomic scope" value="Archaea"/>
</dbReference>
<dbReference type="PROSITE" id="PS50112">
    <property type="entry name" value="PAS"/>
    <property type="match status" value="1"/>
</dbReference>
<dbReference type="EC" id="2.7.13.3" evidence="2"/>
<dbReference type="SUPFAM" id="SSF55785">
    <property type="entry name" value="PYP-like sensor domain (PAS domain)"/>
    <property type="match status" value="1"/>
</dbReference>
<dbReference type="InterPro" id="IPR003594">
    <property type="entry name" value="HATPase_dom"/>
</dbReference>
<name>L0HHV8_METFS</name>
<accession>L0HHV8</accession>
<evidence type="ECO:0000313" key="12">
    <source>
        <dbReference type="Proteomes" id="UP000010824"/>
    </source>
</evidence>
<evidence type="ECO:0000259" key="7">
    <source>
        <dbReference type="PROSITE" id="PS50109"/>
    </source>
</evidence>
<keyword evidence="5 6" id="KW-0472">Membrane</keyword>
<dbReference type="PROSITE" id="PS50109">
    <property type="entry name" value="HIS_KIN"/>
    <property type="match status" value="1"/>
</dbReference>
<feature type="domain" description="PAS" evidence="8">
    <location>
        <begin position="116"/>
        <end position="161"/>
    </location>
</feature>
<dbReference type="PROSITE" id="PS51186">
    <property type="entry name" value="GNAT"/>
    <property type="match status" value="1"/>
</dbReference>
<dbReference type="AlphaFoldDB" id="L0HHV8"/>
<dbReference type="PANTHER" id="PTHR42878">
    <property type="entry name" value="TWO-COMPONENT HISTIDINE KINASE"/>
    <property type="match status" value="1"/>
</dbReference>
<evidence type="ECO:0000259" key="10">
    <source>
        <dbReference type="PROSITE" id="PS51186"/>
    </source>
</evidence>
<dbReference type="STRING" id="593750.Metfor_1887"/>
<keyword evidence="4" id="KW-0418">Kinase</keyword>
<evidence type="ECO:0000313" key="11">
    <source>
        <dbReference type="EMBL" id="AGB02908.1"/>
    </source>
</evidence>
<dbReference type="RefSeq" id="WP_015285871.1">
    <property type="nucleotide sequence ID" value="NC_019943.1"/>
</dbReference>
<dbReference type="eggNOG" id="arCOG06193">
    <property type="taxonomic scope" value="Archaea"/>
</dbReference>
<keyword evidence="6" id="KW-0812">Transmembrane</keyword>
<dbReference type="KEGG" id="mfo:Metfor_1887"/>
<dbReference type="InterPro" id="IPR036890">
    <property type="entry name" value="HATPase_C_sf"/>
</dbReference>
<dbReference type="Gene3D" id="3.40.630.30">
    <property type="match status" value="1"/>
</dbReference>
<dbReference type="Pfam" id="PF08448">
    <property type="entry name" value="PAS_4"/>
    <property type="match status" value="1"/>
</dbReference>
<organism evidence="11 12">
    <name type="scientific">Methanoregula formicica (strain DSM 22288 / NBRC 105244 / SMSP)</name>
    <dbReference type="NCBI Taxonomy" id="593750"/>
    <lineage>
        <taxon>Archaea</taxon>
        <taxon>Methanobacteriati</taxon>
        <taxon>Methanobacteriota</taxon>
        <taxon>Stenosarchaea group</taxon>
        <taxon>Methanomicrobia</taxon>
        <taxon>Methanomicrobiales</taxon>
        <taxon>Methanoregulaceae</taxon>
        <taxon>Methanoregula</taxon>
    </lineage>
</organism>
<feature type="transmembrane region" description="Helical" evidence="6">
    <location>
        <begin position="64"/>
        <end position="84"/>
    </location>
</feature>
<dbReference type="InterPro" id="IPR000014">
    <property type="entry name" value="PAS"/>
</dbReference>
<dbReference type="GO" id="GO:0004673">
    <property type="term" value="F:protein histidine kinase activity"/>
    <property type="evidence" value="ECO:0007669"/>
    <property type="project" value="UniProtKB-EC"/>
</dbReference>
<dbReference type="Pfam" id="PF02518">
    <property type="entry name" value="HATPase_c"/>
    <property type="match status" value="1"/>
</dbReference>
<dbReference type="SMART" id="SM00387">
    <property type="entry name" value="HATPase_c"/>
    <property type="match status" value="1"/>
</dbReference>
<keyword evidence="6" id="KW-1133">Transmembrane helix</keyword>
<dbReference type="InterPro" id="IPR000700">
    <property type="entry name" value="PAS-assoc_C"/>
</dbReference>
<reference evidence="12" key="1">
    <citation type="submission" date="2011-12" db="EMBL/GenBank/DDBJ databases">
        <title>Complete sequence of Methanoregula formicicum SMSP.</title>
        <authorList>
            <person name="Lucas S."/>
            <person name="Han J."/>
            <person name="Lapidus A."/>
            <person name="Cheng J.-F."/>
            <person name="Goodwin L."/>
            <person name="Pitluck S."/>
            <person name="Peters L."/>
            <person name="Ovchinnikova G."/>
            <person name="Teshima H."/>
            <person name="Detter J.C."/>
            <person name="Han C."/>
            <person name="Tapia R."/>
            <person name="Land M."/>
            <person name="Hauser L."/>
            <person name="Kyrpides N."/>
            <person name="Ivanova N."/>
            <person name="Pagani I."/>
            <person name="Imachi H."/>
            <person name="Tamaki H."/>
            <person name="Sekiguchi Y."/>
            <person name="Kamagata Y."/>
            <person name="Cadillo-Quiroz H."/>
            <person name="Zinder S."/>
            <person name="Liu W.-T."/>
            <person name="Woyke T."/>
        </authorList>
    </citation>
    <scope>NUCLEOTIDE SEQUENCE [LARGE SCALE GENOMIC DNA]</scope>
    <source>
        <strain evidence="12">DSM 22288 / NBRC 105244 / SMSP</strain>
    </source>
</reference>
<dbReference type="Proteomes" id="UP000010824">
    <property type="component" value="Chromosome"/>
</dbReference>
<feature type="domain" description="Histidine kinase" evidence="7">
    <location>
        <begin position="365"/>
        <end position="462"/>
    </location>
</feature>
<dbReference type="GO" id="GO:0007234">
    <property type="term" value="P:osmosensory signaling via phosphorelay pathway"/>
    <property type="evidence" value="ECO:0007669"/>
    <property type="project" value="TreeGrafter"/>
</dbReference>
<dbReference type="SMART" id="SM00091">
    <property type="entry name" value="PAS"/>
    <property type="match status" value="1"/>
</dbReference>
<dbReference type="GeneID" id="14308276"/>
<reference evidence="11 12" key="2">
    <citation type="journal article" date="2014" name="Genome Announc.">
        <title>Complete Genome Sequence of Methanoregula formicica SMSPT, a Mesophilic Hydrogenotrophic Methanogen Isolated from a Methanogenic Upflow Anaerobic Sludge Blanket Reactor.</title>
        <authorList>
            <person name="Yamamoto K."/>
            <person name="Tamaki H."/>
            <person name="Cadillo-Quiroz H."/>
            <person name="Imachi H."/>
            <person name="Kyrpides N."/>
            <person name="Woyke T."/>
            <person name="Goodwin L."/>
            <person name="Zinder S.H."/>
            <person name="Kamagata Y."/>
            <person name="Liu W.T."/>
        </authorList>
    </citation>
    <scope>NUCLEOTIDE SEQUENCE [LARGE SCALE GENOMIC DNA]</scope>
    <source>
        <strain evidence="12">DSM 22288 / NBRC 105244 / SMSP</strain>
    </source>
</reference>
<evidence type="ECO:0000256" key="1">
    <source>
        <dbReference type="ARBA" id="ARBA00000085"/>
    </source>
</evidence>
<evidence type="ECO:0000256" key="4">
    <source>
        <dbReference type="ARBA" id="ARBA00022777"/>
    </source>
</evidence>
<dbReference type="InParanoid" id="L0HHV8"/>
<feature type="transmembrane region" description="Helical" evidence="6">
    <location>
        <begin position="18"/>
        <end position="44"/>
    </location>
</feature>
<proteinExistence type="predicted"/>
<sequence precursor="true">MNIPYLSVISHPTQKNRILLLSTVTACTLAVNLFGILAGLTAVLSHLLYFPIILASYWYPRRGLSFSLLVAALFALQVILFAPLDLVLGLATITRCAILVLVGCVVSLLSWNLAQSEKQLQDIIEFLPDATFAIDKEGKIIAWNRALELMTGQPKASMLNRGNHEYALAFYGDRRPMLAGLIIGDGSDIPKKYPQVRNESGTLVSEIFLPHMQGDRGMHLRFSASPLLDANGNVAGAIESIRDITDRVMTASALEKTSHRLNTLAGILRHDISRKLAVLYGQLRFGVMKFSNPEVIAYIGELKVAADGITRQIDISREFRDIGGTPPSWIAVQNAIAAAEDRLEFRNVTFHAWTDRLCVFSDPHLPTVFYHILHNSLQESTRATKIVITYQLRSDGCAIIIEDNGTGIPEHEKDALFVQREDSYGRGLFLAAEIVSLTGMTLRETGEYRKGARFEILVPSEGYRIENSATRIAVPHQRHTSPIMEEKGGPVGRELHADEFPLADEVWKEYHDTSGDPAVDRIFGVYQSGELVSVARCRRHPDGLEVDGVFTPAKFRKNGYSRIAVGSLVEACHNDDLFMYAVRHLEGFYHQYGFEPISEILLPQKIRERYTWAAGNLEGAEVLPMRRKAGL</sequence>
<dbReference type="PANTHER" id="PTHR42878:SF14">
    <property type="entry name" value="OSMOLARITY TWO-COMPONENT SYSTEM PROTEIN SSK1"/>
    <property type="match status" value="1"/>
</dbReference>
<dbReference type="InterPro" id="IPR035965">
    <property type="entry name" value="PAS-like_dom_sf"/>
</dbReference>
<dbReference type="SUPFAM" id="SSF55874">
    <property type="entry name" value="ATPase domain of HSP90 chaperone/DNA topoisomerase II/histidine kinase"/>
    <property type="match status" value="1"/>
</dbReference>
<dbReference type="InterPro" id="IPR013656">
    <property type="entry name" value="PAS_4"/>
</dbReference>
<evidence type="ECO:0000256" key="3">
    <source>
        <dbReference type="ARBA" id="ARBA00022679"/>
    </source>
</evidence>
<evidence type="ECO:0000256" key="5">
    <source>
        <dbReference type="ARBA" id="ARBA00023136"/>
    </source>
</evidence>
<dbReference type="InterPro" id="IPR050351">
    <property type="entry name" value="BphY/WalK/GraS-like"/>
</dbReference>
<dbReference type="GO" id="GO:0016747">
    <property type="term" value="F:acyltransferase activity, transferring groups other than amino-acyl groups"/>
    <property type="evidence" value="ECO:0007669"/>
    <property type="project" value="InterPro"/>
</dbReference>
<dbReference type="Gene3D" id="3.30.565.10">
    <property type="entry name" value="Histidine kinase-like ATPase, C-terminal domain"/>
    <property type="match status" value="1"/>
</dbReference>
<protein>
    <recommendedName>
        <fullName evidence="2">histidine kinase</fullName>
        <ecNumber evidence="2">2.7.13.3</ecNumber>
    </recommendedName>
</protein>
<keyword evidence="12" id="KW-1185">Reference proteome</keyword>
<feature type="domain" description="PAC" evidence="9">
    <location>
        <begin position="203"/>
        <end position="256"/>
    </location>
</feature>
<dbReference type="Gene3D" id="3.30.450.20">
    <property type="entry name" value="PAS domain"/>
    <property type="match status" value="1"/>
</dbReference>
<evidence type="ECO:0000259" key="8">
    <source>
        <dbReference type="PROSITE" id="PS50112"/>
    </source>
</evidence>
<dbReference type="InterPro" id="IPR000182">
    <property type="entry name" value="GNAT_dom"/>
</dbReference>
<dbReference type="GO" id="GO:0016020">
    <property type="term" value="C:membrane"/>
    <property type="evidence" value="ECO:0007669"/>
    <property type="project" value="UniProtKB-SubCell"/>
</dbReference>
<dbReference type="GO" id="GO:0030295">
    <property type="term" value="F:protein kinase activator activity"/>
    <property type="evidence" value="ECO:0007669"/>
    <property type="project" value="TreeGrafter"/>
</dbReference>
<evidence type="ECO:0000256" key="6">
    <source>
        <dbReference type="SAM" id="Phobius"/>
    </source>
</evidence>
<dbReference type="InterPro" id="IPR005467">
    <property type="entry name" value="His_kinase_dom"/>
</dbReference>
<dbReference type="PROSITE" id="PS50113">
    <property type="entry name" value="PAC"/>
    <property type="match status" value="1"/>
</dbReference>
<dbReference type="NCBIfam" id="TIGR00229">
    <property type="entry name" value="sensory_box"/>
    <property type="match status" value="1"/>
</dbReference>
<dbReference type="GO" id="GO:0000156">
    <property type="term" value="F:phosphorelay response regulator activity"/>
    <property type="evidence" value="ECO:0007669"/>
    <property type="project" value="TreeGrafter"/>
</dbReference>
<comment type="catalytic activity">
    <reaction evidence="1">
        <text>ATP + protein L-histidine = ADP + protein N-phospho-L-histidine.</text>
        <dbReference type="EC" id="2.7.13.3"/>
    </reaction>
</comment>
<keyword evidence="3" id="KW-0808">Transferase</keyword>
<dbReference type="SUPFAM" id="SSF55729">
    <property type="entry name" value="Acyl-CoA N-acyltransferases (Nat)"/>
    <property type="match status" value="1"/>
</dbReference>
<gene>
    <name evidence="11" type="ordered locus">Metfor_1887</name>
</gene>
<dbReference type="CDD" id="cd00075">
    <property type="entry name" value="HATPase"/>
    <property type="match status" value="1"/>
</dbReference>
<feature type="domain" description="N-acetyltransferase" evidence="10">
    <location>
        <begin position="478"/>
        <end position="630"/>
    </location>
</feature>